<evidence type="ECO:0000259" key="3">
    <source>
        <dbReference type="Pfam" id="PF13861"/>
    </source>
</evidence>
<reference evidence="5" key="1">
    <citation type="submission" date="2010-11" db="EMBL/GenBank/DDBJ databases">
        <title>The complete genome of Mahella australiensis DSM 15567.</title>
        <authorList>
            <consortium name="US DOE Joint Genome Institute (JGI-PGF)"/>
            <person name="Lucas S."/>
            <person name="Copeland A."/>
            <person name="Lapidus A."/>
            <person name="Bruce D."/>
            <person name="Goodwin L."/>
            <person name="Pitluck S."/>
            <person name="Kyrpides N."/>
            <person name="Mavromatis K."/>
            <person name="Pagani I."/>
            <person name="Ivanova N."/>
            <person name="Teshima H."/>
            <person name="Brettin T."/>
            <person name="Detter J.C."/>
            <person name="Han C."/>
            <person name="Tapia R."/>
            <person name="Land M."/>
            <person name="Hauser L."/>
            <person name="Markowitz V."/>
            <person name="Cheng J.-F."/>
            <person name="Hugenholtz P."/>
            <person name="Woyke T."/>
            <person name="Wu D."/>
            <person name="Spring S."/>
            <person name="Pukall R."/>
            <person name="Steenblock K."/>
            <person name="Schneider S."/>
            <person name="Klenk H.-P."/>
            <person name="Eisen J.A."/>
        </authorList>
    </citation>
    <scope>NUCLEOTIDE SEQUENCE [LARGE SCALE GENOMIC DNA]</scope>
    <source>
        <strain evidence="5">DSM 15567 / CIP 107919 / 50-1 BON</strain>
    </source>
</reference>
<dbReference type="GO" id="GO:0044781">
    <property type="term" value="P:bacterial-type flagellum organization"/>
    <property type="evidence" value="ECO:0007669"/>
    <property type="project" value="UniProtKB-KW"/>
</dbReference>
<dbReference type="STRING" id="697281.Mahau_0859"/>
<dbReference type="AlphaFoldDB" id="F4A1M3"/>
<dbReference type="Pfam" id="PF03963">
    <property type="entry name" value="FlgD"/>
    <property type="match status" value="1"/>
</dbReference>
<proteinExistence type="inferred from homology"/>
<accession>F4A1M3</accession>
<feature type="domain" description="FlgD Tudor-like" evidence="3">
    <location>
        <begin position="73"/>
        <end position="127"/>
    </location>
</feature>
<evidence type="ECO:0000313" key="5">
    <source>
        <dbReference type="Proteomes" id="UP000008457"/>
    </source>
</evidence>
<dbReference type="OrthoDB" id="280334at2"/>
<keyword evidence="4" id="KW-0966">Cell projection</keyword>
<dbReference type="KEGG" id="mas:Mahau_0859"/>
<protein>
    <submittedName>
        <fullName evidence="4">Flagellar hook capping protein</fullName>
    </submittedName>
</protein>
<name>F4A1M3_MAHA5</name>
<dbReference type="InterPro" id="IPR025963">
    <property type="entry name" value="FLgD_Tudor"/>
</dbReference>
<reference evidence="4 5" key="2">
    <citation type="journal article" date="2011" name="Stand. Genomic Sci.">
        <title>Complete genome sequence of Mahella australiensis type strain (50-1 BON).</title>
        <authorList>
            <person name="Sikorski J."/>
            <person name="Teshima H."/>
            <person name="Nolan M."/>
            <person name="Lucas S."/>
            <person name="Hammon N."/>
            <person name="Deshpande S."/>
            <person name="Cheng J.F."/>
            <person name="Pitluck S."/>
            <person name="Liolios K."/>
            <person name="Pagani I."/>
            <person name="Ivanova N."/>
            <person name="Huntemann M."/>
            <person name="Mavromatis K."/>
            <person name="Ovchinikova G."/>
            <person name="Pati A."/>
            <person name="Tapia R."/>
            <person name="Han C."/>
            <person name="Goodwin L."/>
            <person name="Chen A."/>
            <person name="Palaniappan K."/>
            <person name="Land M."/>
            <person name="Hauser L."/>
            <person name="Ngatchou-Djao O.D."/>
            <person name="Rohde M."/>
            <person name="Pukall R."/>
            <person name="Spring S."/>
            <person name="Abt B."/>
            <person name="Goker M."/>
            <person name="Detter J.C."/>
            <person name="Woyke T."/>
            <person name="Bristow J."/>
            <person name="Markowitz V."/>
            <person name="Hugenholtz P."/>
            <person name="Eisen J.A."/>
            <person name="Kyrpides N.C."/>
            <person name="Klenk H.P."/>
            <person name="Lapidus A."/>
        </authorList>
    </citation>
    <scope>NUCLEOTIDE SEQUENCE [LARGE SCALE GENOMIC DNA]</scope>
    <source>
        <strain evidence="5">DSM 15567 / CIP 107919 / 50-1 BON</strain>
    </source>
</reference>
<dbReference type="HOGENOM" id="CLU_047535_1_0_9"/>
<keyword evidence="5" id="KW-1185">Reference proteome</keyword>
<evidence type="ECO:0000313" key="4">
    <source>
        <dbReference type="EMBL" id="AEE96057.1"/>
    </source>
</evidence>
<keyword evidence="4" id="KW-0969">Cilium</keyword>
<evidence type="ECO:0000256" key="1">
    <source>
        <dbReference type="ARBA" id="ARBA00010577"/>
    </source>
</evidence>
<dbReference type="eggNOG" id="COG1843">
    <property type="taxonomic scope" value="Bacteria"/>
</dbReference>
<keyword evidence="2" id="KW-1005">Bacterial flagellum biogenesis</keyword>
<gene>
    <name evidence="4" type="ordered locus">Mahau_0859</name>
</gene>
<organism evidence="4 5">
    <name type="scientific">Mahella australiensis (strain DSM 15567 / CIP 107919 / 50-1 BON)</name>
    <dbReference type="NCBI Taxonomy" id="697281"/>
    <lineage>
        <taxon>Bacteria</taxon>
        <taxon>Bacillati</taxon>
        <taxon>Bacillota</taxon>
        <taxon>Clostridia</taxon>
        <taxon>Thermoanaerobacterales</taxon>
        <taxon>Thermoanaerobacterales Family IV. Incertae Sedis</taxon>
        <taxon>Mahella</taxon>
    </lineage>
</organism>
<comment type="similarity">
    <text evidence="1">Belongs to the FlgD family.</text>
</comment>
<dbReference type="RefSeq" id="WP_013780487.1">
    <property type="nucleotide sequence ID" value="NC_015520.1"/>
</dbReference>
<dbReference type="Pfam" id="PF13861">
    <property type="entry name" value="FLgD_tudor"/>
    <property type="match status" value="1"/>
</dbReference>
<evidence type="ECO:0000256" key="2">
    <source>
        <dbReference type="ARBA" id="ARBA00022795"/>
    </source>
</evidence>
<dbReference type="InterPro" id="IPR005648">
    <property type="entry name" value="FlgD"/>
</dbReference>
<dbReference type="EMBL" id="CP002360">
    <property type="protein sequence ID" value="AEE96057.1"/>
    <property type="molecule type" value="Genomic_DNA"/>
</dbReference>
<keyword evidence="4" id="KW-0282">Flagellum</keyword>
<sequence>MYVNSINTMSSAQASTVINKSAKLRQDDFLKLLAAQMQNQNPLDPMDDKAFIAQMAQFSSLEQMQNMSANLSMAQAVAMIGKEVYATIPTERGVQQQISGTVDSVKFSNGQAILTVGAVDVPLENVTEVRDLEDATEVSDSDE</sequence>
<dbReference type="Proteomes" id="UP000008457">
    <property type="component" value="Chromosome"/>
</dbReference>